<protein>
    <submittedName>
        <fullName evidence="2">Uncharacterized protein</fullName>
    </submittedName>
</protein>
<dbReference type="EMBL" id="JAAXOW010000001">
    <property type="protein sequence ID" value="NKX92837.1"/>
    <property type="molecule type" value="Genomic_DNA"/>
</dbReference>
<accession>A0A9X5IP44</accession>
<dbReference type="RefSeq" id="WP_168446826.1">
    <property type="nucleotide sequence ID" value="NZ_JAAXOW010000001.1"/>
</dbReference>
<evidence type="ECO:0000313" key="3">
    <source>
        <dbReference type="Proteomes" id="UP000774283"/>
    </source>
</evidence>
<keyword evidence="1" id="KW-0732">Signal</keyword>
<dbReference type="PROSITE" id="PS50890">
    <property type="entry name" value="PUA"/>
    <property type="match status" value="1"/>
</dbReference>
<proteinExistence type="predicted"/>
<dbReference type="Proteomes" id="UP000774283">
    <property type="component" value="Unassembled WGS sequence"/>
</dbReference>
<organism evidence="2 3">
    <name type="scientific">Sanguibacter hominis ATCC BAA-789</name>
    <dbReference type="NCBI Taxonomy" id="1312740"/>
    <lineage>
        <taxon>Bacteria</taxon>
        <taxon>Bacillati</taxon>
        <taxon>Actinomycetota</taxon>
        <taxon>Actinomycetes</taxon>
        <taxon>Micrococcales</taxon>
        <taxon>Sanguibacteraceae</taxon>
        <taxon>Sanguibacter</taxon>
    </lineage>
</organism>
<dbReference type="AlphaFoldDB" id="A0A9X5IP44"/>
<evidence type="ECO:0000313" key="2">
    <source>
        <dbReference type="EMBL" id="NKX92837.1"/>
    </source>
</evidence>
<reference evidence="2 3" key="1">
    <citation type="submission" date="2020-04" db="EMBL/GenBank/DDBJ databases">
        <title>MicrobeNet Type strains.</title>
        <authorList>
            <person name="Nicholson A.C."/>
        </authorList>
    </citation>
    <scope>NUCLEOTIDE SEQUENCE [LARGE SCALE GENOMIC DNA]</scope>
    <source>
        <strain evidence="2 3">ATCC BAA-789</strain>
    </source>
</reference>
<feature type="signal peptide" evidence="1">
    <location>
        <begin position="1"/>
        <end position="34"/>
    </location>
</feature>
<keyword evidence="3" id="KW-1185">Reference proteome</keyword>
<gene>
    <name evidence="2" type="ORF">HF995_06040</name>
</gene>
<feature type="chain" id="PRO_5040924102" evidence="1">
    <location>
        <begin position="35"/>
        <end position="238"/>
    </location>
</feature>
<sequence>MSVITSGARRIVATVATSALILAGAAVAAAPAGAADVKPTVTIGKIAKKSVVKGKKATVKPVVRAKGNVKILSTTVTVTKAGKAVAKNKKSAKLGTGVYKVKTTVTYKTWTTKTTTKKVTVPLTDGAAPMMCKASDVEKIKPVEMLTHMADVACTDPKTKGTVKFSNVLFGYDENDGAWYGADLRGNGIAFEDLMRTTSQESYVIPVDSLKVTVKAKTKVWSKIKTKKSVQTVKISAK</sequence>
<evidence type="ECO:0000256" key="1">
    <source>
        <dbReference type="SAM" id="SignalP"/>
    </source>
</evidence>
<comment type="caution">
    <text evidence="2">The sequence shown here is derived from an EMBL/GenBank/DDBJ whole genome shotgun (WGS) entry which is preliminary data.</text>
</comment>
<name>A0A9X5IP44_9MICO</name>